<dbReference type="PROSITE" id="PS50082">
    <property type="entry name" value="WD_REPEATS_2"/>
    <property type="match status" value="1"/>
</dbReference>
<feature type="repeat" description="WD" evidence="3">
    <location>
        <begin position="68"/>
        <end position="110"/>
    </location>
</feature>
<keyword evidence="1 3" id="KW-0853">WD repeat</keyword>
<protein>
    <recommendedName>
        <fullName evidence="6">Anaphase-promoting complex subunit 4 WD40 domain-containing protein</fullName>
    </recommendedName>
</protein>
<dbReference type="InterPro" id="IPR001680">
    <property type="entry name" value="WD40_rpt"/>
</dbReference>
<evidence type="ECO:0008006" key="6">
    <source>
        <dbReference type="Google" id="ProtNLM"/>
    </source>
</evidence>
<name>A0AAV0T392_HYABA</name>
<gene>
    <name evidence="4" type="ORF">HBR001_LOCUS1077</name>
</gene>
<dbReference type="InterPro" id="IPR015943">
    <property type="entry name" value="WD40/YVTN_repeat-like_dom_sf"/>
</dbReference>
<dbReference type="InterPro" id="IPR036322">
    <property type="entry name" value="WD40_repeat_dom_sf"/>
</dbReference>
<dbReference type="PROSITE" id="PS00678">
    <property type="entry name" value="WD_REPEATS_1"/>
    <property type="match status" value="1"/>
</dbReference>
<dbReference type="SUPFAM" id="SSF50978">
    <property type="entry name" value="WD40 repeat-like"/>
    <property type="match status" value="1"/>
</dbReference>
<dbReference type="SMART" id="SM00320">
    <property type="entry name" value="WD40"/>
    <property type="match status" value="3"/>
</dbReference>
<evidence type="ECO:0000313" key="4">
    <source>
        <dbReference type="EMBL" id="CAI5713598.1"/>
    </source>
</evidence>
<keyword evidence="2" id="KW-0677">Repeat</keyword>
<evidence type="ECO:0000256" key="2">
    <source>
        <dbReference type="ARBA" id="ARBA00022737"/>
    </source>
</evidence>
<proteinExistence type="predicted"/>
<dbReference type="PANTHER" id="PTHR22889:SF0">
    <property type="entry name" value="WD REPEAT-CONTAINING PROTEIN 89"/>
    <property type="match status" value="1"/>
</dbReference>
<evidence type="ECO:0000256" key="3">
    <source>
        <dbReference type="PROSITE-ProRule" id="PRU00221"/>
    </source>
</evidence>
<evidence type="ECO:0000256" key="1">
    <source>
        <dbReference type="ARBA" id="ARBA00022574"/>
    </source>
</evidence>
<comment type="caution">
    <text evidence="4">The sequence shown here is derived from an EMBL/GenBank/DDBJ whole genome shotgun (WGS) entry which is preliminary data.</text>
</comment>
<dbReference type="InterPro" id="IPR019775">
    <property type="entry name" value="WD40_repeat_CS"/>
</dbReference>
<keyword evidence="5" id="KW-1185">Reference proteome</keyword>
<dbReference type="Pfam" id="PF00400">
    <property type="entry name" value="WD40"/>
    <property type="match status" value="3"/>
</dbReference>
<organism evidence="4 5">
    <name type="scientific">Hyaloperonospora brassicae</name>
    <name type="common">Brassica downy mildew</name>
    <name type="synonym">Peronospora brassicae</name>
    <dbReference type="NCBI Taxonomy" id="162125"/>
    <lineage>
        <taxon>Eukaryota</taxon>
        <taxon>Sar</taxon>
        <taxon>Stramenopiles</taxon>
        <taxon>Oomycota</taxon>
        <taxon>Peronosporomycetes</taxon>
        <taxon>Peronosporales</taxon>
        <taxon>Peronosporaceae</taxon>
        <taxon>Hyaloperonospora</taxon>
    </lineage>
</organism>
<dbReference type="Proteomes" id="UP001162031">
    <property type="component" value="Unassembled WGS sequence"/>
</dbReference>
<sequence length="377" mass="40606">MRAAIAHGGFTLAQTAVASFAAPSSDAVEYDYVLDCQPLAARSGLAIALSTHTLQLRSLETLALCHEFIAHKSTIREVWTSQVSPHQVATGSSDQCVKLWDTRMALAARTVPVGHEVWSLSIGWEETLLAVGTDEGALLYDVRTGATLCAYSESHVDAVTQVRFHPTQPAFVATASEDGVVCLFDSRIADEDEALESVLNVESAVTTLGFFGPALENVYCLTGTETLDLWNIWTAERLHHYDTIRDDCNGIGVATDYFIDCVYDSSADELFVLGGTHDGDMNAIGVGVQAASKGQLQHAAAVKGGHKACVRCLYYDKESATLYTGGEDTRLCQWTVPDTAGARTSYSRNASLSALNKKATDVDPTGIRKARKASRPY</sequence>
<evidence type="ECO:0000313" key="5">
    <source>
        <dbReference type="Proteomes" id="UP001162031"/>
    </source>
</evidence>
<dbReference type="InterPro" id="IPR039328">
    <property type="entry name" value="WDR89"/>
</dbReference>
<reference evidence="4" key="1">
    <citation type="submission" date="2022-12" db="EMBL/GenBank/DDBJ databases">
        <authorList>
            <person name="Webb A."/>
        </authorList>
    </citation>
    <scope>NUCLEOTIDE SEQUENCE</scope>
    <source>
        <strain evidence="4">Hp1</strain>
    </source>
</reference>
<accession>A0AAV0T392</accession>
<dbReference type="Gene3D" id="2.130.10.10">
    <property type="entry name" value="YVTN repeat-like/Quinoprotein amine dehydrogenase"/>
    <property type="match status" value="2"/>
</dbReference>
<dbReference type="PANTHER" id="PTHR22889">
    <property type="entry name" value="WD REPEAT-CONTAINING PROTEIN 89"/>
    <property type="match status" value="1"/>
</dbReference>
<dbReference type="AlphaFoldDB" id="A0AAV0T392"/>
<dbReference type="EMBL" id="CANTFL010000090">
    <property type="protein sequence ID" value="CAI5713598.1"/>
    <property type="molecule type" value="Genomic_DNA"/>
</dbReference>